<gene>
    <name evidence="1" type="ORF">CHC_T00004722001</name>
</gene>
<organism evidence="1 2">
    <name type="scientific">Chondrus crispus</name>
    <name type="common">Carrageen Irish moss</name>
    <name type="synonym">Polymorpha crispa</name>
    <dbReference type="NCBI Taxonomy" id="2769"/>
    <lineage>
        <taxon>Eukaryota</taxon>
        <taxon>Rhodophyta</taxon>
        <taxon>Florideophyceae</taxon>
        <taxon>Rhodymeniophycidae</taxon>
        <taxon>Gigartinales</taxon>
        <taxon>Gigartinaceae</taxon>
        <taxon>Chondrus</taxon>
    </lineage>
</organism>
<name>R7QCS7_CHOCR</name>
<sequence>MSRPAATRRSDEAGSPGCRRRAEACRSAAVDTGGSTAVPDDSVERKRLRGAIAHGGMSKKAS</sequence>
<proteinExistence type="predicted"/>
<dbReference type="EMBL" id="HG001771">
    <property type="protein sequence ID" value="CDF36312.1"/>
    <property type="molecule type" value="Genomic_DNA"/>
</dbReference>
<dbReference type="RefSeq" id="XP_005716131.1">
    <property type="nucleotide sequence ID" value="XM_005716074.1"/>
</dbReference>
<reference evidence="2" key="1">
    <citation type="journal article" date="2013" name="Proc. Natl. Acad. Sci. U.S.A.">
        <title>Genome structure and metabolic features in the red seaweed Chondrus crispus shed light on evolution of the Archaeplastida.</title>
        <authorList>
            <person name="Collen J."/>
            <person name="Porcel B."/>
            <person name="Carre W."/>
            <person name="Ball S.G."/>
            <person name="Chaparro C."/>
            <person name="Tonon T."/>
            <person name="Barbeyron T."/>
            <person name="Michel G."/>
            <person name="Noel B."/>
            <person name="Valentin K."/>
            <person name="Elias M."/>
            <person name="Artiguenave F."/>
            <person name="Arun A."/>
            <person name="Aury J.M."/>
            <person name="Barbosa-Neto J.F."/>
            <person name="Bothwell J.H."/>
            <person name="Bouget F.Y."/>
            <person name="Brillet L."/>
            <person name="Cabello-Hurtado F."/>
            <person name="Capella-Gutierrez S."/>
            <person name="Charrier B."/>
            <person name="Cladiere L."/>
            <person name="Cock J.M."/>
            <person name="Coelho S.M."/>
            <person name="Colleoni C."/>
            <person name="Czjzek M."/>
            <person name="Da Silva C."/>
            <person name="Delage L."/>
            <person name="Denoeud F."/>
            <person name="Deschamps P."/>
            <person name="Dittami S.M."/>
            <person name="Gabaldon T."/>
            <person name="Gachon C.M."/>
            <person name="Groisillier A."/>
            <person name="Herve C."/>
            <person name="Jabbari K."/>
            <person name="Katinka M."/>
            <person name="Kloareg B."/>
            <person name="Kowalczyk N."/>
            <person name="Labadie K."/>
            <person name="Leblanc C."/>
            <person name="Lopez P.J."/>
            <person name="McLachlan D.H."/>
            <person name="Meslet-Cladiere L."/>
            <person name="Moustafa A."/>
            <person name="Nehr Z."/>
            <person name="Nyvall Collen P."/>
            <person name="Panaud O."/>
            <person name="Partensky F."/>
            <person name="Poulain J."/>
            <person name="Rensing S.A."/>
            <person name="Rousvoal S."/>
            <person name="Samson G."/>
            <person name="Symeonidi A."/>
            <person name="Weissenbach J."/>
            <person name="Zambounis A."/>
            <person name="Wincker P."/>
            <person name="Boyen C."/>
        </authorList>
    </citation>
    <scope>NUCLEOTIDE SEQUENCE [LARGE SCALE GENOMIC DNA]</scope>
    <source>
        <strain evidence="2">cv. Stackhouse</strain>
    </source>
</reference>
<dbReference type="KEGG" id="ccp:CHC_T00004722001"/>
<accession>R7QCS7</accession>
<dbReference type="AlphaFoldDB" id="R7QCS7"/>
<dbReference type="Gramene" id="CDF36312">
    <property type="protein sequence ID" value="CDF36312"/>
    <property type="gene ID" value="CHC_T00004722001"/>
</dbReference>
<keyword evidence="2" id="KW-1185">Reference proteome</keyword>
<dbReference type="Proteomes" id="UP000012073">
    <property type="component" value="Unassembled WGS sequence"/>
</dbReference>
<dbReference type="GeneID" id="17323853"/>
<evidence type="ECO:0000313" key="1">
    <source>
        <dbReference type="EMBL" id="CDF36312.1"/>
    </source>
</evidence>
<protein>
    <submittedName>
        <fullName evidence="1">Uncharacterized protein</fullName>
    </submittedName>
</protein>
<evidence type="ECO:0000313" key="2">
    <source>
        <dbReference type="Proteomes" id="UP000012073"/>
    </source>
</evidence>